<proteinExistence type="predicted"/>
<protein>
    <submittedName>
        <fullName evidence="2">Uncharacterized mitochondrial protein AtMg00810-like</fullName>
    </submittedName>
</protein>
<dbReference type="GeneID" id="108994316"/>
<gene>
    <name evidence="2" type="primary">LOC108994316</name>
</gene>
<reference evidence="2" key="1">
    <citation type="submission" date="2025-08" db="UniProtKB">
        <authorList>
            <consortium name="RefSeq"/>
        </authorList>
    </citation>
    <scope>IDENTIFICATION</scope>
    <source>
        <tissue evidence="2">Leaves</tissue>
    </source>
</reference>
<dbReference type="RefSeq" id="XP_018824998.1">
    <property type="nucleotide sequence ID" value="XM_018969453.1"/>
</dbReference>
<organism evidence="1 2">
    <name type="scientific">Juglans regia</name>
    <name type="common">English walnut</name>
    <dbReference type="NCBI Taxonomy" id="51240"/>
    <lineage>
        <taxon>Eukaryota</taxon>
        <taxon>Viridiplantae</taxon>
        <taxon>Streptophyta</taxon>
        <taxon>Embryophyta</taxon>
        <taxon>Tracheophyta</taxon>
        <taxon>Spermatophyta</taxon>
        <taxon>Magnoliopsida</taxon>
        <taxon>eudicotyledons</taxon>
        <taxon>Gunneridae</taxon>
        <taxon>Pentapetalae</taxon>
        <taxon>rosids</taxon>
        <taxon>fabids</taxon>
        <taxon>Fagales</taxon>
        <taxon>Juglandaceae</taxon>
        <taxon>Juglans</taxon>
    </lineage>
</organism>
<dbReference type="PANTHER" id="PTHR11439">
    <property type="entry name" value="GAG-POL-RELATED RETROTRANSPOSON"/>
    <property type="match status" value="1"/>
</dbReference>
<dbReference type="KEGG" id="jre:108994316"/>
<evidence type="ECO:0000313" key="1">
    <source>
        <dbReference type="Proteomes" id="UP000235220"/>
    </source>
</evidence>
<sequence>MDLAKPATSPMFASAPLTLADGPTFEDPTLYRSTIGSLQYLSLTCPDVAYAVNIRAVKRILRYLKHTAHLGLHIKPFPEYTLHAFTDTDWAGCPNDRRSTRGFCIFLGSNLLS</sequence>
<dbReference type="STRING" id="51240.A0A2I4F027"/>
<evidence type="ECO:0000313" key="2">
    <source>
        <dbReference type="RefSeq" id="XP_018824998.1"/>
    </source>
</evidence>
<dbReference type="PANTHER" id="PTHR11439:SF455">
    <property type="entry name" value="RLK (RECEPTOR-LIKE PROTEIN KINASE) 8, PUTATIVE-RELATED"/>
    <property type="match status" value="1"/>
</dbReference>
<dbReference type="AlphaFoldDB" id="A0A2I4F027"/>
<dbReference type="Proteomes" id="UP000235220">
    <property type="component" value="Chromosome 9"/>
</dbReference>
<name>A0A2I4F027_JUGRE</name>
<accession>A0A2I4F027</accession>
<dbReference type="OrthoDB" id="1931513at2759"/>
<keyword evidence="1" id="KW-1185">Reference proteome</keyword>
<dbReference type="Gramene" id="Jr09_06060_p1">
    <property type="protein sequence ID" value="cds.Jr09_06060_p1"/>
    <property type="gene ID" value="Jr09_06060"/>
</dbReference>